<evidence type="ECO:0000256" key="1">
    <source>
        <dbReference type="SAM" id="MobiDB-lite"/>
    </source>
</evidence>
<feature type="non-terminal residue" evidence="2">
    <location>
        <position position="1"/>
    </location>
</feature>
<accession>A0A6J4TEQ2</accession>
<feature type="non-terminal residue" evidence="2">
    <location>
        <position position="271"/>
    </location>
</feature>
<feature type="compositionally biased region" description="Basic and acidic residues" evidence="1">
    <location>
        <begin position="36"/>
        <end position="50"/>
    </location>
</feature>
<dbReference type="EMBL" id="CADCVS010000393">
    <property type="protein sequence ID" value="CAA9521435.1"/>
    <property type="molecule type" value="Genomic_DNA"/>
</dbReference>
<feature type="compositionally biased region" description="Basic residues" evidence="1">
    <location>
        <begin position="162"/>
        <end position="173"/>
    </location>
</feature>
<dbReference type="GO" id="GO:0008446">
    <property type="term" value="F:GDP-mannose 4,6-dehydratase activity"/>
    <property type="evidence" value="ECO:0007669"/>
    <property type="project" value="UniProtKB-EC"/>
</dbReference>
<feature type="compositionally biased region" description="Low complexity" evidence="1">
    <location>
        <begin position="74"/>
        <end position="89"/>
    </location>
</feature>
<feature type="compositionally biased region" description="Basic and acidic residues" evidence="1">
    <location>
        <begin position="148"/>
        <end position="160"/>
    </location>
</feature>
<name>A0A6J4TEQ2_9ACTN</name>
<feature type="region of interest" description="Disordered" evidence="1">
    <location>
        <begin position="1"/>
        <end position="271"/>
    </location>
</feature>
<evidence type="ECO:0000313" key="2">
    <source>
        <dbReference type="EMBL" id="CAA9521435.1"/>
    </source>
</evidence>
<sequence length="271" mass="29360">GPARRPRADLGGRRGAARGRLPPRRQGARRAVLEGARADAARQRGDDPQRPRGRPGHSARRDRGGGRQRRGLRAARLPAGRRVGAAAPAEPLRGLQGERRPARGLLRRRPRAARRARPLLQPRRPGPGADLRHRDLRAPGGGRARGGRRPDPRGDGEPRLQARLHRRARRRARLPGARRVGRAGRGLQRLLGDAGVGGRPHRLARRGRGPGDRPRGRPGPRPGPRGHGAARLARQAHRRHRLGAPDPARDDARGHRHVVAGGAPQAAGRAV</sequence>
<protein>
    <submittedName>
        <fullName evidence="2">GDP-mannose 4,6-dehydratase</fullName>
        <ecNumber evidence="2">4.2.1.47</ecNumber>
    </submittedName>
</protein>
<feature type="compositionally biased region" description="Low complexity" evidence="1">
    <location>
        <begin position="118"/>
        <end position="129"/>
    </location>
</feature>
<dbReference type="AlphaFoldDB" id="A0A6J4TEQ2"/>
<feature type="compositionally biased region" description="Basic and acidic residues" evidence="1">
    <location>
        <begin position="1"/>
        <end position="12"/>
    </location>
</feature>
<reference evidence="2" key="1">
    <citation type="submission" date="2020-02" db="EMBL/GenBank/DDBJ databases">
        <authorList>
            <person name="Meier V. D."/>
        </authorList>
    </citation>
    <scope>NUCLEOTIDE SEQUENCE</scope>
    <source>
        <strain evidence="2">AVDCRST_MAG30</strain>
    </source>
</reference>
<proteinExistence type="predicted"/>
<feature type="compositionally biased region" description="Basic residues" evidence="1">
    <location>
        <begin position="199"/>
        <end position="208"/>
    </location>
</feature>
<feature type="compositionally biased region" description="Basic residues" evidence="1">
    <location>
        <begin position="15"/>
        <end position="28"/>
    </location>
</feature>
<gene>
    <name evidence="2" type="ORF">AVDCRST_MAG30-3067</name>
</gene>
<dbReference type="EC" id="4.2.1.47" evidence="2"/>
<keyword evidence="2" id="KW-0456">Lyase</keyword>
<feature type="compositionally biased region" description="Basic residues" evidence="1">
    <location>
        <begin position="105"/>
        <end position="117"/>
    </location>
</feature>
<organism evidence="2">
    <name type="scientific">uncultured Solirubrobacteraceae bacterium</name>
    <dbReference type="NCBI Taxonomy" id="1162706"/>
    <lineage>
        <taxon>Bacteria</taxon>
        <taxon>Bacillati</taxon>
        <taxon>Actinomycetota</taxon>
        <taxon>Thermoleophilia</taxon>
        <taxon>Solirubrobacterales</taxon>
        <taxon>Solirubrobacteraceae</taxon>
        <taxon>environmental samples</taxon>
    </lineage>
</organism>